<protein>
    <submittedName>
        <fullName evidence="1">Mobilisation protein (MobC)</fullName>
    </submittedName>
</protein>
<dbReference type="OrthoDB" id="681025at2"/>
<reference evidence="1 2" key="1">
    <citation type="submission" date="2016-11" db="EMBL/GenBank/DDBJ databases">
        <authorList>
            <person name="Jaros S."/>
            <person name="Januszkiewicz K."/>
            <person name="Wedrychowicz H."/>
        </authorList>
    </citation>
    <scope>NUCLEOTIDE SEQUENCE [LARGE SCALE GENOMIC DNA]</scope>
    <source>
        <strain evidence="1 2">DSM 21986</strain>
    </source>
</reference>
<dbReference type="EMBL" id="FQUS01000055">
    <property type="protein sequence ID" value="SHG74141.1"/>
    <property type="molecule type" value="Genomic_DNA"/>
</dbReference>
<name>A0A1M5MAA5_9BACT</name>
<dbReference type="AlphaFoldDB" id="A0A1M5MAA5"/>
<dbReference type="STRING" id="1194090.SAMN05443144_1553"/>
<evidence type="ECO:0000313" key="1">
    <source>
        <dbReference type="EMBL" id="SHG74141.1"/>
    </source>
</evidence>
<dbReference type="RefSeq" id="WP_073068780.1">
    <property type="nucleotide sequence ID" value="NZ_FQUS01000055.1"/>
</dbReference>
<dbReference type="Proteomes" id="UP000184041">
    <property type="component" value="Unassembled WGS sequence"/>
</dbReference>
<dbReference type="Pfam" id="PF21983">
    <property type="entry name" value="NikA-like"/>
    <property type="match status" value="1"/>
</dbReference>
<accession>A0A1M5MAA5</accession>
<proteinExistence type="predicted"/>
<dbReference type="InterPro" id="IPR053842">
    <property type="entry name" value="NikA-like"/>
</dbReference>
<keyword evidence="2" id="KW-1185">Reference proteome</keyword>
<organism evidence="1 2">
    <name type="scientific">Fodinibius roseus</name>
    <dbReference type="NCBI Taxonomy" id="1194090"/>
    <lineage>
        <taxon>Bacteria</taxon>
        <taxon>Pseudomonadati</taxon>
        <taxon>Balneolota</taxon>
        <taxon>Balneolia</taxon>
        <taxon>Balneolales</taxon>
        <taxon>Balneolaceae</taxon>
        <taxon>Fodinibius</taxon>
    </lineage>
</organism>
<gene>
    <name evidence="1" type="ORF">SAMN05443144_1553</name>
</gene>
<evidence type="ECO:0000313" key="2">
    <source>
        <dbReference type="Proteomes" id="UP000184041"/>
    </source>
</evidence>
<sequence>MENNNNISNKKDSDHKRDHLLKIYLTEGEKATIKKMAKMVGISCSAFGRAILMDSEYKKELLDILKVRYEVNKIGANLNQMAKVANQSGQVPKAKLIKNMHRNILTQLNRI</sequence>